<dbReference type="Proteomes" id="UP000251314">
    <property type="component" value="Unassembled WGS sequence"/>
</dbReference>
<dbReference type="Proteomes" id="UP000697107">
    <property type="component" value="Unassembled WGS sequence"/>
</dbReference>
<dbReference type="EMBL" id="RCML01000619">
    <property type="protein sequence ID" value="KAG2972440.1"/>
    <property type="molecule type" value="Genomic_DNA"/>
</dbReference>
<gene>
    <name evidence="3" type="ORF">PC110_g15415</name>
    <name evidence="2" type="ORF">PC118_g15693</name>
</gene>
<dbReference type="AlphaFoldDB" id="A0A329RYB8"/>
<organism evidence="3 4">
    <name type="scientific">Phytophthora cactorum</name>
    <dbReference type="NCBI Taxonomy" id="29920"/>
    <lineage>
        <taxon>Eukaryota</taxon>
        <taxon>Sar</taxon>
        <taxon>Stramenopiles</taxon>
        <taxon>Oomycota</taxon>
        <taxon>Peronosporomycetes</taxon>
        <taxon>Peronosporales</taxon>
        <taxon>Peronosporaceae</taxon>
        <taxon>Phytophthora</taxon>
    </lineage>
</organism>
<dbReference type="VEuPathDB" id="FungiDB:PC110_g15415"/>
<sequence>MAALEQEANTANDASSAVQKGTVEFHNRMGHLSYDAVERWASDPSSGIGGPTELSSSPVGSPAPTGSRRFPATSQRHGSTEPCAGCALGNSPADGGCSRT</sequence>
<evidence type="ECO:0000313" key="2">
    <source>
        <dbReference type="EMBL" id="KAG2972440.1"/>
    </source>
</evidence>
<evidence type="ECO:0000313" key="4">
    <source>
        <dbReference type="Proteomes" id="UP000251314"/>
    </source>
</evidence>
<comment type="caution">
    <text evidence="3">The sequence shown here is derived from an EMBL/GenBank/DDBJ whole genome shotgun (WGS) entry which is preliminary data.</text>
</comment>
<evidence type="ECO:0000256" key="1">
    <source>
        <dbReference type="SAM" id="MobiDB-lite"/>
    </source>
</evidence>
<evidence type="ECO:0000313" key="3">
    <source>
        <dbReference type="EMBL" id="RAW28208.1"/>
    </source>
</evidence>
<reference evidence="3 4" key="1">
    <citation type="submission" date="2018-01" db="EMBL/GenBank/DDBJ databases">
        <title>Draft genome of the strawberry crown rot pathogen Phytophthora cactorum.</title>
        <authorList>
            <person name="Armitage A.D."/>
            <person name="Lysoe E."/>
            <person name="Nellist C.F."/>
            <person name="Harrison R.J."/>
            <person name="Brurberg M.B."/>
        </authorList>
    </citation>
    <scope>NUCLEOTIDE SEQUENCE [LARGE SCALE GENOMIC DNA]</scope>
    <source>
        <strain evidence="3 4">10300</strain>
    </source>
</reference>
<protein>
    <submittedName>
        <fullName evidence="3">Uncharacterized protein</fullName>
    </submittedName>
</protein>
<dbReference type="EMBL" id="MJFZ01000506">
    <property type="protein sequence ID" value="RAW28208.1"/>
    <property type="molecule type" value="Genomic_DNA"/>
</dbReference>
<accession>A0A329RYB8</accession>
<proteinExistence type="predicted"/>
<reference evidence="2" key="2">
    <citation type="submission" date="2018-10" db="EMBL/GenBank/DDBJ databases">
        <title>Effector identification in a new, highly contiguous assembly of the strawberry crown rot pathogen Phytophthora cactorum.</title>
        <authorList>
            <person name="Armitage A.D."/>
            <person name="Nellist C.F."/>
            <person name="Bates H."/>
            <person name="Vickerstaff R.J."/>
            <person name="Harrison R.J."/>
        </authorList>
    </citation>
    <scope>NUCLEOTIDE SEQUENCE</scope>
    <source>
        <strain evidence="2">P415</strain>
    </source>
</reference>
<keyword evidence="4" id="KW-1185">Reference proteome</keyword>
<feature type="region of interest" description="Disordered" evidence="1">
    <location>
        <begin position="41"/>
        <end position="100"/>
    </location>
</feature>
<name>A0A329RYB8_9STRA</name>
<dbReference type="OrthoDB" id="94035at2759"/>